<dbReference type="EMBL" id="KZ502133">
    <property type="protein sequence ID" value="PKU83303.1"/>
    <property type="molecule type" value="Genomic_DNA"/>
</dbReference>
<feature type="region of interest" description="Disordered" evidence="2">
    <location>
        <begin position="1"/>
        <end position="39"/>
    </location>
</feature>
<proteinExistence type="predicted"/>
<dbReference type="Gene3D" id="1.20.930.10">
    <property type="entry name" value="Conserved domain common to transcription factors TFIIS, elongin A, CRSP70"/>
    <property type="match status" value="2"/>
</dbReference>
<organism evidence="4 5">
    <name type="scientific">Dendrobium catenatum</name>
    <dbReference type="NCBI Taxonomy" id="906689"/>
    <lineage>
        <taxon>Eukaryota</taxon>
        <taxon>Viridiplantae</taxon>
        <taxon>Streptophyta</taxon>
        <taxon>Embryophyta</taxon>
        <taxon>Tracheophyta</taxon>
        <taxon>Spermatophyta</taxon>
        <taxon>Magnoliopsida</taxon>
        <taxon>Liliopsida</taxon>
        <taxon>Asparagales</taxon>
        <taxon>Orchidaceae</taxon>
        <taxon>Epidendroideae</taxon>
        <taxon>Malaxideae</taxon>
        <taxon>Dendrobiinae</taxon>
        <taxon>Dendrobium</taxon>
    </lineage>
</organism>
<feature type="domain" description="TFIIS N-terminal" evidence="3">
    <location>
        <begin position="70"/>
        <end position="129"/>
    </location>
</feature>
<protein>
    <submittedName>
        <fullName evidence="4">Putative mediator of RNA polymerase II transcription subunit 26b</fullName>
    </submittedName>
</protein>
<evidence type="ECO:0000256" key="2">
    <source>
        <dbReference type="SAM" id="MobiDB-lite"/>
    </source>
</evidence>
<dbReference type="PANTHER" id="PTHR46554">
    <property type="entry name" value="MEDIATOR OF RNA POLYMERASE II TRANSCRIPTION SUBUNIT 26A-RELATED"/>
    <property type="match status" value="1"/>
</dbReference>
<dbReference type="SUPFAM" id="SSF47676">
    <property type="entry name" value="Conserved domain common to transcription factors TFIIS, elongin A, CRSP70"/>
    <property type="match status" value="2"/>
</dbReference>
<evidence type="ECO:0000259" key="3">
    <source>
        <dbReference type="PROSITE" id="PS51319"/>
    </source>
</evidence>
<dbReference type="Pfam" id="PF08711">
    <property type="entry name" value="Med26"/>
    <property type="match status" value="2"/>
</dbReference>
<comment type="subcellular location">
    <subcellularLocation>
        <location evidence="1">Nucleus</location>
    </subcellularLocation>
</comment>
<name>A0A2I0X5X9_9ASPA</name>
<evidence type="ECO:0000313" key="5">
    <source>
        <dbReference type="Proteomes" id="UP000233837"/>
    </source>
</evidence>
<dbReference type="PROSITE" id="PS51319">
    <property type="entry name" value="TFIIS_N"/>
    <property type="match status" value="2"/>
</dbReference>
<dbReference type="PANTHER" id="PTHR46554:SF2">
    <property type="entry name" value="TFIIS N-TERMINAL DOMAIN-CONTAINING PROTEIN"/>
    <property type="match status" value="1"/>
</dbReference>
<sequence>MVAEGRQSSSPDDRNTSNLRFTRFPYDSNHGGSKEKLKATEIGRPVNALRKHNTKHIQKLAQSLVNGWKELVDESVKSTAANNHLERQIIGEATEIGRPVNALRKRNSKHIQKLAQSLVNGWKEFVDEWVKSDAANQAVDDVRSLYQPATIQVNLHIHPPTTPRDRRVPSIGARVIACPVRTNSRNGVHDTRDRRHIRASSSALESESLAEYSASIAPLQLESPVGQFLFEILFSYPHLVPASIDQQLHLLQPACDEDKNNNEILFWHRASSAQKNC</sequence>
<evidence type="ECO:0000256" key="1">
    <source>
        <dbReference type="PROSITE-ProRule" id="PRU00649"/>
    </source>
</evidence>
<reference evidence="4 5" key="2">
    <citation type="journal article" date="2017" name="Nature">
        <title>The Apostasia genome and the evolution of orchids.</title>
        <authorList>
            <person name="Zhang G.Q."/>
            <person name="Liu K.W."/>
            <person name="Li Z."/>
            <person name="Lohaus R."/>
            <person name="Hsiao Y.Y."/>
            <person name="Niu S.C."/>
            <person name="Wang J.Y."/>
            <person name="Lin Y.C."/>
            <person name="Xu Q."/>
            <person name="Chen L.J."/>
            <person name="Yoshida K."/>
            <person name="Fujiwara S."/>
            <person name="Wang Z.W."/>
            <person name="Zhang Y.Q."/>
            <person name="Mitsuda N."/>
            <person name="Wang M."/>
            <person name="Liu G.H."/>
            <person name="Pecoraro L."/>
            <person name="Huang H.X."/>
            <person name="Xiao X.J."/>
            <person name="Lin M."/>
            <person name="Wu X.Y."/>
            <person name="Wu W.L."/>
            <person name="Chen Y.Y."/>
            <person name="Chang S.B."/>
            <person name="Sakamoto S."/>
            <person name="Ohme-Takagi M."/>
            <person name="Yagi M."/>
            <person name="Zeng S.J."/>
            <person name="Shen C.Y."/>
            <person name="Yeh C.M."/>
            <person name="Luo Y.B."/>
            <person name="Tsai W.C."/>
            <person name="Van de Peer Y."/>
            <person name="Liu Z.J."/>
        </authorList>
    </citation>
    <scope>NUCLEOTIDE SEQUENCE [LARGE SCALE GENOMIC DNA]</scope>
    <source>
        <tissue evidence="4">The whole plant</tissue>
    </source>
</reference>
<dbReference type="AlphaFoldDB" id="A0A2I0X5X9"/>
<feature type="compositionally biased region" description="Polar residues" evidence="2">
    <location>
        <begin position="1"/>
        <end position="20"/>
    </location>
</feature>
<dbReference type="InterPro" id="IPR035441">
    <property type="entry name" value="TFIIS/LEDGF_dom_sf"/>
</dbReference>
<dbReference type="Proteomes" id="UP000233837">
    <property type="component" value="Unassembled WGS sequence"/>
</dbReference>
<feature type="domain" description="TFIIS N-terminal" evidence="3">
    <location>
        <begin position="1"/>
        <end position="75"/>
    </location>
</feature>
<dbReference type="GO" id="GO:0005634">
    <property type="term" value="C:nucleus"/>
    <property type="evidence" value="ECO:0007669"/>
    <property type="project" value="UniProtKB-SubCell"/>
</dbReference>
<accession>A0A2I0X5X9</accession>
<gene>
    <name evidence="4" type="primary">MED26B</name>
    <name evidence="4" type="ORF">MA16_Dca023638</name>
</gene>
<evidence type="ECO:0000313" key="4">
    <source>
        <dbReference type="EMBL" id="PKU83303.1"/>
    </source>
</evidence>
<reference evidence="4 5" key="1">
    <citation type="journal article" date="2016" name="Sci. Rep.">
        <title>The Dendrobium catenatum Lindl. genome sequence provides insights into polysaccharide synthase, floral development and adaptive evolution.</title>
        <authorList>
            <person name="Zhang G.Q."/>
            <person name="Xu Q."/>
            <person name="Bian C."/>
            <person name="Tsai W.C."/>
            <person name="Yeh C.M."/>
            <person name="Liu K.W."/>
            <person name="Yoshida K."/>
            <person name="Zhang L.S."/>
            <person name="Chang S.B."/>
            <person name="Chen F."/>
            <person name="Shi Y."/>
            <person name="Su Y.Y."/>
            <person name="Zhang Y.Q."/>
            <person name="Chen L.J."/>
            <person name="Yin Y."/>
            <person name="Lin M."/>
            <person name="Huang H."/>
            <person name="Deng H."/>
            <person name="Wang Z.W."/>
            <person name="Zhu S.L."/>
            <person name="Zhao X."/>
            <person name="Deng C."/>
            <person name="Niu S.C."/>
            <person name="Huang J."/>
            <person name="Wang M."/>
            <person name="Liu G.H."/>
            <person name="Yang H.J."/>
            <person name="Xiao X.J."/>
            <person name="Hsiao Y.Y."/>
            <person name="Wu W.L."/>
            <person name="Chen Y.Y."/>
            <person name="Mitsuda N."/>
            <person name="Ohme-Takagi M."/>
            <person name="Luo Y.B."/>
            <person name="Van de Peer Y."/>
            <person name="Liu Z.J."/>
        </authorList>
    </citation>
    <scope>NUCLEOTIDE SEQUENCE [LARGE SCALE GENOMIC DNA]</scope>
    <source>
        <tissue evidence="4">The whole plant</tissue>
    </source>
</reference>
<keyword evidence="5" id="KW-1185">Reference proteome</keyword>
<dbReference type="InterPro" id="IPR017923">
    <property type="entry name" value="TFIIS_N"/>
</dbReference>
<keyword evidence="1" id="KW-0539">Nucleus</keyword>